<evidence type="ECO:0000256" key="1">
    <source>
        <dbReference type="ARBA" id="ARBA00001231"/>
    </source>
</evidence>
<dbReference type="Proteomes" id="UP000679284">
    <property type="component" value="Chromosome"/>
</dbReference>
<dbReference type="NCBIfam" id="NF003740">
    <property type="entry name" value="PRK05337.1"/>
    <property type="match status" value="1"/>
</dbReference>
<keyword evidence="5 7" id="KW-0326">Glycosidase</keyword>
<dbReference type="EC" id="3.2.1.52" evidence="3"/>
<keyword evidence="8" id="KW-1185">Reference proteome</keyword>
<dbReference type="SUPFAM" id="SSF51445">
    <property type="entry name" value="(Trans)glycosidases"/>
    <property type="match status" value="1"/>
</dbReference>
<dbReference type="EMBL" id="CP047289">
    <property type="protein sequence ID" value="QUS35607.1"/>
    <property type="molecule type" value="Genomic_DNA"/>
</dbReference>
<dbReference type="GO" id="GO:0005975">
    <property type="term" value="P:carbohydrate metabolic process"/>
    <property type="evidence" value="ECO:0007669"/>
    <property type="project" value="InterPro"/>
</dbReference>
<evidence type="ECO:0000313" key="7">
    <source>
        <dbReference type="EMBL" id="QUS35607.1"/>
    </source>
</evidence>
<organism evidence="7 8">
    <name type="scientific">Falsirhodobacter algicola</name>
    <dbReference type="NCBI Taxonomy" id="2692330"/>
    <lineage>
        <taxon>Bacteria</taxon>
        <taxon>Pseudomonadati</taxon>
        <taxon>Pseudomonadota</taxon>
        <taxon>Alphaproteobacteria</taxon>
        <taxon>Rhodobacterales</taxon>
        <taxon>Paracoccaceae</taxon>
        <taxon>Falsirhodobacter</taxon>
    </lineage>
</organism>
<protein>
    <recommendedName>
        <fullName evidence="3">beta-N-acetylhexosaminidase</fullName>
        <ecNumber evidence="3">3.2.1.52</ecNumber>
    </recommendedName>
</protein>
<proteinExistence type="inferred from homology"/>
<dbReference type="KEGG" id="fap:GR316_04580"/>
<evidence type="ECO:0000259" key="6">
    <source>
        <dbReference type="Pfam" id="PF00933"/>
    </source>
</evidence>
<evidence type="ECO:0000313" key="8">
    <source>
        <dbReference type="Proteomes" id="UP000679284"/>
    </source>
</evidence>
<comment type="similarity">
    <text evidence="2">Belongs to the glycosyl hydrolase 3 family.</text>
</comment>
<evidence type="ECO:0000256" key="5">
    <source>
        <dbReference type="ARBA" id="ARBA00023295"/>
    </source>
</evidence>
<dbReference type="Gene3D" id="3.20.20.300">
    <property type="entry name" value="Glycoside hydrolase, family 3, N-terminal domain"/>
    <property type="match status" value="1"/>
</dbReference>
<dbReference type="InterPro" id="IPR050226">
    <property type="entry name" value="NagZ_Beta-hexosaminidase"/>
</dbReference>
<feature type="domain" description="Glycoside hydrolase family 3 N-terminal" evidence="6">
    <location>
        <begin position="29"/>
        <end position="285"/>
    </location>
</feature>
<dbReference type="AlphaFoldDB" id="A0A8J8SKN0"/>
<reference evidence="7" key="1">
    <citation type="submission" date="2020-01" db="EMBL/GenBank/DDBJ databases">
        <authorList>
            <person name="Yang Y."/>
            <person name="Kwon Y.M."/>
        </authorList>
    </citation>
    <scope>NUCLEOTIDE SEQUENCE</scope>
    <source>
        <strain evidence="7">PG104</strain>
    </source>
</reference>
<evidence type="ECO:0000256" key="4">
    <source>
        <dbReference type="ARBA" id="ARBA00022801"/>
    </source>
</evidence>
<dbReference type="GO" id="GO:0009254">
    <property type="term" value="P:peptidoglycan turnover"/>
    <property type="evidence" value="ECO:0007669"/>
    <property type="project" value="TreeGrafter"/>
</dbReference>
<dbReference type="PANTHER" id="PTHR30480">
    <property type="entry name" value="BETA-HEXOSAMINIDASE-RELATED"/>
    <property type="match status" value="1"/>
</dbReference>
<dbReference type="InterPro" id="IPR036962">
    <property type="entry name" value="Glyco_hydro_3_N_sf"/>
</dbReference>
<keyword evidence="4 7" id="KW-0378">Hydrolase</keyword>
<comment type="catalytic activity">
    <reaction evidence="1">
        <text>Hydrolysis of terminal non-reducing N-acetyl-D-hexosamine residues in N-acetyl-beta-D-hexosaminides.</text>
        <dbReference type="EC" id="3.2.1.52"/>
    </reaction>
</comment>
<dbReference type="PANTHER" id="PTHR30480:SF13">
    <property type="entry name" value="BETA-HEXOSAMINIDASE"/>
    <property type="match status" value="1"/>
</dbReference>
<evidence type="ECO:0000256" key="2">
    <source>
        <dbReference type="ARBA" id="ARBA00005336"/>
    </source>
</evidence>
<dbReference type="InterPro" id="IPR017853">
    <property type="entry name" value="GH"/>
</dbReference>
<evidence type="ECO:0000256" key="3">
    <source>
        <dbReference type="ARBA" id="ARBA00012663"/>
    </source>
</evidence>
<gene>
    <name evidence="7" type="primary">nagZ</name>
    <name evidence="7" type="ORF">GR316_04580</name>
</gene>
<dbReference type="Pfam" id="PF00933">
    <property type="entry name" value="Glyco_hydro_3"/>
    <property type="match status" value="1"/>
</dbReference>
<name>A0A8J8SKN0_9RHOB</name>
<accession>A0A8J8SKN0</accession>
<dbReference type="GO" id="GO:0004563">
    <property type="term" value="F:beta-N-acetylhexosaminidase activity"/>
    <property type="evidence" value="ECO:0007669"/>
    <property type="project" value="UniProtKB-EC"/>
</dbReference>
<dbReference type="InterPro" id="IPR001764">
    <property type="entry name" value="Glyco_hydro_3_N"/>
</dbReference>
<dbReference type="RefSeq" id="WP_211784854.1">
    <property type="nucleotide sequence ID" value="NZ_CP047289.1"/>
</dbReference>
<sequence length="329" mass="34927">MTTGAAIFGCDGFELGREERAFFRDADPFGFILFARNVDTPDQLRRLTAELREAVGRDAPILVDQEGGRVQRLRPPHWRAHLPPLEMLARAADPARAMAIRSTLIAEELRRHGIDANCAPVADLAGEETHPFLRNRCYGTAPDTVAGLARIAAEAHLAQGVLPVVKHMPGHGRATSDSHADLPRVDAPIAELDGSDFAAFRALNDLPMAMTAHVVFAALDDRPATCSPILVDVIRTQIGFDGLLMTDDIEMGALSGPVGERSRAAIAAGCDVVLHCNGPMEARIEVAAAVGGLTSAAARRANAALACRRPPEPIDIAAQEAELAALLGA</sequence>